<dbReference type="InterPro" id="IPR001623">
    <property type="entry name" value="DnaJ_domain"/>
</dbReference>
<dbReference type="SMART" id="SM00271">
    <property type="entry name" value="DnaJ"/>
    <property type="match status" value="1"/>
</dbReference>
<reference evidence="3" key="1">
    <citation type="submission" date="2022-07" db="EMBL/GenBank/DDBJ databases">
        <title>Genome Sequence of Physisporinus lineatus.</title>
        <authorList>
            <person name="Buettner E."/>
        </authorList>
    </citation>
    <scope>NUCLEOTIDE SEQUENCE</scope>
    <source>
        <strain evidence="3">VT162</strain>
    </source>
</reference>
<organism evidence="3 4">
    <name type="scientific">Meripilus lineatus</name>
    <dbReference type="NCBI Taxonomy" id="2056292"/>
    <lineage>
        <taxon>Eukaryota</taxon>
        <taxon>Fungi</taxon>
        <taxon>Dikarya</taxon>
        <taxon>Basidiomycota</taxon>
        <taxon>Agaricomycotina</taxon>
        <taxon>Agaricomycetes</taxon>
        <taxon>Polyporales</taxon>
        <taxon>Meripilaceae</taxon>
        <taxon>Meripilus</taxon>
    </lineage>
</organism>
<feature type="compositionally biased region" description="Basic and acidic residues" evidence="1">
    <location>
        <begin position="376"/>
        <end position="418"/>
    </location>
</feature>
<feature type="region of interest" description="Disordered" evidence="1">
    <location>
        <begin position="22"/>
        <end position="47"/>
    </location>
</feature>
<proteinExistence type="predicted"/>
<dbReference type="PRINTS" id="PR00625">
    <property type="entry name" value="JDOMAIN"/>
</dbReference>
<sequence>MVSNLYETLEISKDATQEEVRKAYKKQALKTHPDRQPQGITPEQKREAEEQFRLVNNAYEVLNNPQNRAIYDRVGEWPPPQEEPALSSNRPSRSRTFPQPHADPFGGFGFGTNPIFNFPPGFGPSNARGPQPSGPQQTFMFTDPYELFNSLFDEMHNQMNSSLRNEPPLFAEPSIFGQSSAFPPADPFAGTPFARNPMFGFPPMLGNDFFADIPRVNRGNFTSSSNTFSSSNFGGRTYRSVETRVINGRKETTVTERDADGNEHITHTTPEGERHIINGIEQPPNSSEPAGLLRGASTTRHSAEAHHARSSRDGRNVPSHSRTIDVVPVSHHHHRGTSRDYFPQRSDTRSSHTSSHTHTHSDPRRHGTAPVIPFDITREQTEHHRPRRSETDHTRYDYDNDRYSRSPTRMKDGDKVDGEGDFIVGIRS</sequence>
<dbReference type="PANTHER" id="PTHR43948">
    <property type="entry name" value="DNAJ HOMOLOG SUBFAMILY B"/>
    <property type="match status" value="1"/>
</dbReference>
<comment type="caution">
    <text evidence="3">The sequence shown here is derived from an EMBL/GenBank/DDBJ whole genome shotgun (WGS) entry which is preliminary data.</text>
</comment>
<name>A0AAD5YAM1_9APHY</name>
<evidence type="ECO:0000313" key="3">
    <source>
        <dbReference type="EMBL" id="KAJ3475694.1"/>
    </source>
</evidence>
<evidence type="ECO:0000256" key="1">
    <source>
        <dbReference type="SAM" id="MobiDB-lite"/>
    </source>
</evidence>
<dbReference type="SUPFAM" id="SSF46565">
    <property type="entry name" value="Chaperone J-domain"/>
    <property type="match status" value="1"/>
</dbReference>
<dbReference type="GO" id="GO:0051087">
    <property type="term" value="F:protein-folding chaperone binding"/>
    <property type="evidence" value="ECO:0007669"/>
    <property type="project" value="TreeGrafter"/>
</dbReference>
<accession>A0AAD5YAM1</accession>
<evidence type="ECO:0000259" key="2">
    <source>
        <dbReference type="PROSITE" id="PS50076"/>
    </source>
</evidence>
<dbReference type="PANTHER" id="PTHR43948:SF10">
    <property type="entry name" value="MRJ, ISOFORM E"/>
    <property type="match status" value="1"/>
</dbReference>
<dbReference type="InterPro" id="IPR018253">
    <property type="entry name" value="DnaJ_domain_CS"/>
</dbReference>
<dbReference type="EMBL" id="JANAWD010000814">
    <property type="protein sequence ID" value="KAJ3475694.1"/>
    <property type="molecule type" value="Genomic_DNA"/>
</dbReference>
<feature type="compositionally biased region" description="Polar residues" evidence="1">
    <location>
        <begin position="86"/>
        <end position="97"/>
    </location>
</feature>
<dbReference type="GO" id="GO:0044183">
    <property type="term" value="F:protein folding chaperone"/>
    <property type="evidence" value="ECO:0007669"/>
    <property type="project" value="TreeGrafter"/>
</dbReference>
<evidence type="ECO:0000313" key="4">
    <source>
        <dbReference type="Proteomes" id="UP001212997"/>
    </source>
</evidence>
<dbReference type="GO" id="GO:0051082">
    <property type="term" value="F:unfolded protein binding"/>
    <property type="evidence" value="ECO:0007669"/>
    <property type="project" value="TreeGrafter"/>
</dbReference>
<feature type="region of interest" description="Disordered" evidence="1">
    <location>
        <begin position="72"/>
        <end position="136"/>
    </location>
</feature>
<feature type="compositionally biased region" description="Basic and acidic residues" evidence="1">
    <location>
        <begin position="301"/>
        <end position="315"/>
    </location>
</feature>
<dbReference type="Pfam" id="PF00226">
    <property type="entry name" value="DnaJ"/>
    <property type="match status" value="1"/>
</dbReference>
<dbReference type="AlphaFoldDB" id="A0AAD5YAM1"/>
<dbReference type="GO" id="GO:0005737">
    <property type="term" value="C:cytoplasm"/>
    <property type="evidence" value="ECO:0007669"/>
    <property type="project" value="TreeGrafter"/>
</dbReference>
<dbReference type="Proteomes" id="UP001212997">
    <property type="component" value="Unassembled WGS sequence"/>
</dbReference>
<gene>
    <name evidence="3" type="ORF">NLI96_g11668</name>
</gene>
<dbReference type="PROSITE" id="PS00636">
    <property type="entry name" value="DNAJ_1"/>
    <property type="match status" value="1"/>
</dbReference>
<dbReference type="Gene3D" id="1.10.287.110">
    <property type="entry name" value="DnaJ domain"/>
    <property type="match status" value="1"/>
</dbReference>
<feature type="compositionally biased region" description="Low complexity" evidence="1">
    <location>
        <begin position="111"/>
        <end position="124"/>
    </location>
</feature>
<feature type="domain" description="J" evidence="2">
    <location>
        <begin position="4"/>
        <end position="75"/>
    </location>
</feature>
<feature type="region of interest" description="Disordered" evidence="1">
    <location>
        <begin position="248"/>
        <end position="428"/>
    </location>
</feature>
<keyword evidence="4" id="KW-1185">Reference proteome</keyword>
<dbReference type="CDD" id="cd06257">
    <property type="entry name" value="DnaJ"/>
    <property type="match status" value="1"/>
</dbReference>
<feature type="compositionally biased region" description="Basic and acidic residues" evidence="1">
    <location>
        <begin position="248"/>
        <end position="276"/>
    </location>
</feature>
<dbReference type="InterPro" id="IPR036869">
    <property type="entry name" value="J_dom_sf"/>
</dbReference>
<dbReference type="PROSITE" id="PS50076">
    <property type="entry name" value="DNAJ_2"/>
    <property type="match status" value="1"/>
</dbReference>
<protein>
    <recommendedName>
        <fullName evidence="2">J domain-containing protein</fullName>
    </recommendedName>
</protein>